<sequence>MRENKNNNTLVGAMAAIIIGLLIFAFMFRGPLDDGQEDRKEIAPPEQTIDLKLAAQLQQEYVRTRADSINAMLDKVDTRDFWFSLETMEQYIDYVKSEGEKKGYKDMGIRIFYAAYPQDSRDPRADPGYSTVVLVPTMGKPRIANGFFPVAPIQSTAGGIKALNFGSGGHPPNDVQ</sequence>
<evidence type="ECO:0000313" key="1">
    <source>
        <dbReference type="EMBL" id="MFH6602932.1"/>
    </source>
</evidence>
<protein>
    <submittedName>
        <fullName evidence="1">Uncharacterized protein</fullName>
    </submittedName>
</protein>
<name>A0ACC7LHD4_9FLAO</name>
<dbReference type="EMBL" id="JBHFPV010000001">
    <property type="protein sequence ID" value="MFH6602932.1"/>
    <property type="molecule type" value="Genomic_DNA"/>
</dbReference>
<evidence type="ECO:0000313" key="2">
    <source>
        <dbReference type="Proteomes" id="UP001595191"/>
    </source>
</evidence>
<proteinExistence type="predicted"/>
<accession>A0ACC7LHD4</accession>
<reference evidence="1" key="1">
    <citation type="submission" date="2024-09" db="EMBL/GenBank/DDBJ databases">
        <authorList>
            <person name="Liu J."/>
        </authorList>
    </citation>
    <scope>NUCLEOTIDE SEQUENCE</scope>
    <source>
        <strain evidence="1">NBU2967</strain>
    </source>
</reference>
<dbReference type="Proteomes" id="UP001595191">
    <property type="component" value="Unassembled WGS sequence"/>
</dbReference>
<comment type="caution">
    <text evidence="1">The sequence shown here is derived from an EMBL/GenBank/DDBJ whole genome shotgun (WGS) entry which is preliminary data.</text>
</comment>
<organism evidence="1 2">
    <name type="scientific">Meishania litoralis</name>
    <dbReference type="NCBI Taxonomy" id="3434685"/>
    <lineage>
        <taxon>Bacteria</taxon>
        <taxon>Pseudomonadati</taxon>
        <taxon>Bacteroidota</taxon>
        <taxon>Flavobacteriia</taxon>
        <taxon>Flavobacteriales</taxon>
        <taxon>Flavobacteriaceae</taxon>
        <taxon>Meishania</taxon>
    </lineage>
</organism>
<keyword evidence="2" id="KW-1185">Reference proteome</keyword>
<gene>
    <name evidence="1" type="ORF">ACEZ3G_05545</name>
</gene>